<evidence type="ECO:0000256" key="1">
    <source>
        <dbReference type="SAM" id="MobiDB-lite"/>
    </source>
</evidence>
<proteinExistence type="predicted"/>
<evidence type="ECO:0000313" key="2">
    <source>
        <dbReference type="EMBL" id="GBM31626.1"/>
    </source>
</evidence>
<dbReference type="AlphaFoldDB" id="A0A4Y2EUE2"/>
<dbReference type="EMBL" id="BGPR01000689">
    <property type="protein sequence ID" value="GBM31626.1"/>
    <property type="molecule type" value="Genomic_DNA"/>
</dbReference>
<accession>A0A4Y2EUE2</accession>
<organism evidence="2 3">
    <name type="scientific">Araneus ventricosus</name>
    <name type="common">Orbweaver spider</name>
    <name type="synonym">Epeira ventricosa</name>
    <dbReference type="NCBI Taxonomy" id="182803"/>
    <lineage>
        <taxon>Eukaryota</taxon>
        <taxon>Metazoa</taxon>
        <taxon>Ecdysozoa</taxon>
        <taxon>Arthropoda</taxon>
        <taxon>Chelicerata</taxon>
        <taxon>Arachnida</taxon>
        <taxon>Araneae</taxon>
        <taxon>Araneomorphae</taxon>
        <taxon>Entelegynae</taxon>
        <taxon>Araneoidea</taxon>
        <taxon>Araneidae</taxon>
        <taxon>Araneus</taxon>
    </lineage>
</organism>
<comment type="caution">
    <text evidence="2">The sequence shown here is derived from an EMBL/GenBank/DDBJ whole genome shotgun (WGS) entry which is preliminary data.</text>
</comment>
<gene>
    <name evidence="2" type="ORF">AVEN_50414_1</name>
</gene>
<protein>
    <submittedName>
        <fullName evidence="2">Uncharacterized protein</fullName>
    </submittedName>
</protein>
<evidence type="ECO:0000313" key="3">
    <source>
        <dbReference type="Proteomes" id="UP000499080"/>
    </source>
</evidence>
<feature type="region of interest" description="Disordered" evidence="1">
    <location>
        <begin position="1"/>
        <end position="24"/>
    </location>
</feature>
<name>A0A4Y2EUE2_ARAVE</name>
<reference evidence="2 3" key="1">
    <citation type="journal article" date="2019" name="Sci. Rep.">
        <title>Orb-weaving spider Araneus ventricosus genome elucidates the spidroin gene catalogue.</title>
        <authorList>
            <person name="Kono N."/>
            <person name="Nakamura H."/>
            <person name="Ohtoshi R."/>
            <person name="Moran D.A.P."/>
            <person name="Shinohara A."/>
            <person name="Yoshida Y."/>
            <person name="Fujiwara M."/>
            <person name="Mori M."/>
            <person name="Tomita M."/>
            <person name="Arakawa K."/>
        </authorList>
    </citation>
    <scope>NUCLEOTIDE SEQUENCE [LARGE SCALE GENOMIC DNA]</scope>
</reference>
<dbReference type="Proteomes" id="UP000499080">
    <property type="component" value="Unassembled WGS sequence"/>
</dbReference>
<keyword evidence="3" id="KW-1185">Reference proteome</keyword>
<sequence length="89" mass="9496">MAPGGFGQPWPLCREKGRGPQQGMNPWVLNLPFPPLTSGHKKDFLPLSPASCPNGSFRGESVIWSGKSLDFLLGRAGGLIEAGLYWGTG</sequence>